<evidence type="ECO:0000313" key="4">
    <source>
        <dbReference type="Proteomes" id="UP000654123"/>
    </source>
</evidence>
<dbReference type="InterPro" id="IPR013422">
    <property type="entry name" value="CRISPR-assoc_prot_Cas5_N"/>
</dbReference>
<dbReference type="AlphaFoldDB" id="A0A918B687"/>
<dbReference type="GO" id="GO:0051607">
    <property type="term" value="P:defense response to virus"/>
    <property type="evidence" value="ECO:0007669"/>
    <property type="project" value="UniProtKB-KW"/>
</dbReference>
<evidence type="ECO:0000313" key="3">
    <source>
        <dbReference type="EMBL" id="GGQ34030.1"/>
    </source>
</evidence>
<accession>A0A918B687</accession>
<dbReference type="RefSeq" id="WP_189538341.1">
    <property type="nucleotide sequence ID" value="NZ_BMSV01000024.1"/>
</dbReference>
<dbReference type="GO" id="GO:0003723">
    <property type="term" value="F:RNA binding"/>
    <property type="evidence" value="ECO:0007669"/>
    <property type="project" value="InterPro"/>
</dbReference>
<evidence type="ECO:0008006" key="5">
    <source>
        <dbReference type="Google" id="ProtNLM"/>
    </source>
</evidence>
<reference evidence="3" key="2">
    <citation type="submission" date="2020-09" db="EMBL/GenBank/DDBJ databases">
        <authorList>
            <person name="Sun Q."/>
            <person name="Ohkuma M."/>
        </authorList>
    </citation>
    <scope>NUCLEOTIDE SEQUENCE</scope>
    <source>
        <strain evidence="3">JCM 4335</strain>
    </source>
</reference>
<keyword evidence="4" id="KW-1185">Reference proteome</keyword>
<comment type="caution">
    <text evidence="3">The sequence shown here is derived from an EMBL/GenBank/DDBJ whole genome shotgun (WGS) entry which is preliminary data.</text>
</comment>
<dbReference type="Proteomes" id="UP000654123">
    <property type="component" value="Unassembled WGS sequence"/>
</dbReference>
<keyword evidence="1" id="KW-0051">Antiviral defense</keyword>
<protein>
    <recommendedName>
        <fullName evidence="5">Type I-E CRISPR-associated protein Cas5/CasD</fullName>
    </recommendedName>
</protein>
<dbReference type="InterPro" id="IPR021124">
    <property type="entry name" value="CRISPR-assoc_prot_Cas5"/>
</dbReference>
<organism evidence="3 4">
    <name type="scientific">Streptomyces roseolilacinus</name>
    <dbReference type="NCBI Taxonomy" id="66904"/>
    <lineage>
        <taxon>Bacteria</taxon>
        <taxon>Bacillati</taxon>
        <taxon>Actinomycetota</taxon>
        <taxon>Actinomycetes</taxon>
        <taxon>Kitasatosporales</taxon>
        <taxon>Streptomycetaceae</taxon>
        <taxon>Streptomyces</taxon>
    </lineage>
</organism>
<proteinExistence type="predicted"/>
<sequence>MNDHAVLILRLAAPLQSWGGPSHYNRRETRPQPTKSGILGLLAAAEGRTREASITDLVDLRLGVRVDQPGSLLRDYHTASDPRGLPLPSAKVNAKGVQTKTSPAKYTSVTQRFYLQDAVFVAALRGPAPLLERLEHAVRHPTYPLCLGRRSCPPTGPVSLGLQADADLPDALAAVPWQASAHRRKHIRTTEVRLEATVEDPAGDQVAVDVPDTYALKTGTLFGRRDVRHLWITVPTGRQATEPADGKASPADPDHDPFALLGW</sequence>
<feature type="region of interest" description="Disordered" evidence="2">
    <location>
        <begin position="238"/>
        <end position="263"/>
    </location>
</feature>
<dbReference type="InterPro" id="IPR010147">
    <property type="entry name" value="CRISPR-assoc_prot_CasD"/>
</dbReference>
<reference evidence="3" key="1">
    <citation type="journal article" date="2014" name="Int. J. Syst. Evol. Microbiol.">
        <title>Complete genome sequence of Corynebacterium casei LMG S-19264T (=DSM 44701T), isolated from a smear-ripened cheese.</title>
        <authorList>
            <consortium name="US DOE Joint Genome Institute (JGI-PGF)"/>
            <person name="Walter F."/>
            <person name="Albersmeier A."/>
            <person name="Kalinowski J."/>
            <person name="Ruckert C."/>
        </authorList>
    </citation>
    <scope>NUCLEOTIDE SEQUENCE</scope>
    <source>
        <strain evidence="3">JCM 4335</strain>
    </source>
</reference>
<evidence type="ECO:0000256" key="1">
    <source>
        <dbReference type="ARBA" id="ARBA00023118"/>
    </source>
</evidence>
<name>A0A918B687_9ACTN</name>
<dbReference type="GO" id="GO:0043571">
    <property type="term" value="P:maintenance of CRISPR repeat elements"/>
    <property type="evidence" value="ECO:0007669"/>
    <property type="project" value="InterPro"/>
</dbReference>
<dbReference type="NCBIfam" id="TIGR01868">
    <property type="entry name" value="casD_Cas5e"/>
    <property type="match status" value="1"/>
</dbReference>
<dbReference type="NCBIfam" id="TIGR02593">
    <property type="entry name" value="CRISPR_cas5"/>
    <property type="match status" value="1"/>
</dbReference>
<dbReference type="Pfam" id="PF09704">
    <property type="entry name" value="Cas_Cas5d"/>
    <property type="match status" value="1"/>
</dbReference>
<dbReference type="Gene3D" id="3.30.70.2660">
    <property type="match status" value="1"/>
</dbReference>
<dbReference type="EMBL" id="BMSV01000024">
    <property type="protein sequence ID" value="GGQ34030.1"/>
    <property type="molecule type" value="Genomic_DNA"/>
</dbReference>
<gene>
    <name evidence="3" type="ORF">GCM10010249_60490</name>
</gene>
<evidence type="ECO:0000256" key="2">
    <source>
        <dbReference type="SAM" id="MobiDB-lite"/>
    </source>
</evidence>
<dbReference type="CDD" id="cd09645">
    <property type="entry name" value="Cas5_I-E"/>
    <property type="match status" value="1"/>
</dbReference>